<evidence type="ECO:0000313" key="9">
    <source>
        <dbReference type="Proteomes" id="UP000267535"/>
    </source>
</evidence>
<comment type="caution">
    <text evidence="8">The sequence shown here is derived from an EMBL/GenBank/DDBJ whole genome shotgun (WGS) entry which is preliminary data.</text>
</comment>
<feature type="domain" description="Response regulatory" evidence="7">
    <location>
        <begin position="3"/>
        <end position="119"/>
    </location>
</feature>
<dbReference type="PROSITE" id="PS50110">
    <property type="entry name" value="RESPONSE_REGULATORY"/>
    <property type="match status" value="1"/>
</dbReference>
<evidence type="ECO:0000313" key="8">
    <source>
        <dbReference type="EMBL" id="RRC98483.1"/>
    </source>
</evidence>
<keyword evidence="2" id="KW-0902">Two-component regulatory system</keyword>
<dbReference type="EMBL" id="RQXV01000007">
    <property type="protein sequence ID" value="RRC98483.1"/>
    <property type="molecule type" value="Genomic_DNA"/>
</dbReference>
<keyword evidence="4" id="KW-0238">DNA-binding</keyword>
<dbReference type="PANTHER" id="PTHR44591:SF25">
    <property type="entry name" value="CHEMOTAXIS TWO-COMPONENT RESPONSE REGULATOR"/>
    <property type="match status" value="1"/>
</dbReference>
<accession>A0A3P1SMN8</accession>
<name>A0A3P1SMN8_9GAMM</name>
<evidence type="ECO:0000256" key="6">
    <source>
        <dbReference type="PROSITE-ProRule" id="PRU00169"/>
    </source>
</evidence>
<dbReference type="Pfam" id="PF00072">
    <property type="entry name" value="Response_reg"/>
    <property type="match status" value="1"/>
</dbReference>
<dbReference type="Gene3D" id="3.40.50.2300">
    <property type="match status" value="1"/>
</dbReference>
<dbReference type="CDD" id="cd17562">
    <property type="entry name" value="REC_CheY4-like"/>
    <property type="match status" value="1"/>
</dbReference>
<gene>
    <name evidence="8" type="ORF">EHS89_12740</name>
</gene>
<dbReference type="PANTHER" id="PTHR44591">
    <property type="entry name" value="STRESS RESPONSE REGULATOR PROTEIN 1"/>
    <property type="match status" value="1"/>
</dbReference>
<evidence type="ECO:0000256" key="1">
    <source>
        <dbReference type="ARBA" id="ARBA00022553"/>
    </source>
</evidence>
<keyword evidence="3" id="KW-0805">Transcription regulation</keyword>
<dbReference type="SMART" id="SM00448">
    <property type="entry name" value="REC"/>
    <property type="match status" value="1"/>
</dbReference>
<keyword evidence="5" id="KW-0804">Transcription</keyword>
<dbReference type="SUPFAM" id="SSF52172">
    <property type="entry name" value="CheY-like"/>
    <property type="match status" value="1"/>
</dbReference>
<dbReference type="Proteomes" id="UP000267535">
    <property type="component" value="Unassembled WGS sequence"/>
</dbReference>
<dbReference type="AlphaFoldDB" id="A0A3P1SMN8"/>
<dbReference type="RefSeq" id="WP_124926544.1">
    <property type="nucleotide sequence ID" value="NZ_BMOH01000002.1"/>
</dbReference>
<dbReference type="GO" id="GO:0003677">
    <property type="term" value="F:DNA binding"/>
    <property type="evidence" value="ECO:0007669"/>
    <property type="project" value="UniProtKB-KW"/>
</dbReference>
<organism evidence="8 9">
    <name type="scientific">Amphritea balenae</name>
    <dbReference type="NCBI Taxonomy" id="452629"/>
    <lineage>
        <taxon>Bacteria</taxon>
        <taxon>Pseudomonadati</taxon>
        <taxon>Pseudomonadota</taxon>
        <taxon>Gammaproteobacteria</taxon>
        <taxon>Oceanospirillales</taxon>
        <taxon>Oceanospirillaceae</taxon>
        <taxon>Amphritea</taxon>
    </lineage>
</organism>
<dbReference type="FunFam" id="3.40.50.2300:FF:000001">
    <property type="entry name" value="DNA-binding response regulator PhoB"/>
    <property type="match status" value="1"/>
</dbReference>
<proteinExistence type="predicted"/>
<evidence type="ECO:0000256" key="3">
    <source>
        <dbReference type="ARBA" id="ARBA00023015"/>
    </source>
</evidence>
<evidence type="ECO:0000256" key="2">
    <source>
        <dbReference type="ARBA" id="ARBA00023012"/>
    </source>
</evidence>
<sequence length="120" mass="13316">MATILVVDDSASLRGMVVFTLKHEGYEVLEAENGQQALDIAAENKFDLVLADVNMPIMDGITFCTELRKRPSARFTPVLMLTTDSSMEMKQKGKQAGATGWLVKPFNPEKLISTIKRVVR</sequence>
<evidence type="ECO:0000256" key="5">
    <source>
        <dbReference type="ARBA" id="ARBA00023163"/>
    </source>
</evidence>
<keyword evidence="1 6" id="KW-0597">Phosphoprotein</keyword>
<protein>
    <submittedName>
        <fullName evidence="8">Response regulator</fullName>
    </submittedName>
</protein>
<dbReference type="OrthoDB" id="9800897at2"/>
<evidence type="ECO:0000256" key="4">
    <source>
        <dbReference type="ARBA" id="ARBA00023125"/>
    </source>
</evidence>
<reference evidence="8 9" key="1">
    <citation type="submission" date="2018-11" db="EMBL/GenBank/DDBJ databases">
        <title>The draft genome sequence of Amphritea balenae JAMM 1525T.</title>
        <authorList>
            <person name="Fang Z."/>
            <person name="Zhang Y."/>
            <person name="Han X."/>
        </authorList>
    </citation>
    <scope>NUCLEOTIDE SEQUENCE [LARGE SCALE GENOMIC DNA]</scope>
    <source>
        <strain evidence="8 9">JAMM 1525</strain>
    </source>
</reference>
<feature type="modified residue" description="4-aspartylphosphate" evidence="6">
    <location>
        <position position="52"/>
    </location>
</feature>
<keyword evidence="9" id="KW-1185">Reference proteome</keyword>
<dbReference type="InterPro" id="IPR050595">
    <property type="entry name" value="Bact_response_regulator"/>
</dbReference>
<evidence type="ECO:0000259" key="7">
    <source>
        <dbReference type="PROSITE" id="PS50110"/>
    </source>
</evidence>
<dbReference type="InterPro" id="IPR001789">
    <property type="entry name" value="Sig_transdc_resp-reg_receiver"/>
</dbReference>
<dbReference type="GO" id="GO:0000160">
    <property type="term" value="P:phosphorelay signal transduction system"/>
    <property type="evidence" value="ECO:0007669"/>
    <property type="project" value="UniProtKB-KW"/>
</dbReference>
<dbReference type="InterPro" id="IPR011006">
    <property type="entry name" value="CheY-like_superfamily"/>
</dbReference>